<dbReference type="PANTHER" id="PTHR11010:SF38">
    <property type="entry name" value="LYSOSOMAL PRO-X CARBOXYPEPTIDASE"/>
    <property type="match status" value="1"/>
</dbReference>
<organism evidence="7 8">
    <name type="scientific">Smittium culicis</name>
    <dbReference type="NCBI Taxonomy" id="133412"/>
    <lineage>
        <taxon>Eukaryota</taxon>
        <taxon>Fungi</taxon>
        <taxon>Fungi incertae sedis</taxon>
        <taxon>Zoopagomycota</taxon>
        <taxon>Kickxellomycotina</taxon>
        <taxon>Harpellomycetes</taxon>
        <taxon>Harpellales</taxon>
        <taxon>Legeriomycetaceae</taxon>
        <taxon>Smittium</taxon>
    </lineage>
</organism>
<evidence type="ECO:0000256" key="5">
    <source>
        <dbReference type="ARBA" id="ARBA00023180"/>
    </source>
</evidence>
<dbReference type="OrthoDB" id="1735038at2759"/>
<evidence type="ECO:0000256" key="3">
    <source>
        <dbReference type="ARBA" id="ARBA00022729"/>
    </source>
</evidence>
<keyword evidence="3" id="KW-0732">Signal</keyword>
<proteinExistence type="inferred from homology"/>
<sequence>MNGSASAKPHILGYSGSGSGKNNAGTVRSSKTSGRKRSGLDTSGASYAKKQQRWFYYGASFSASLGQWLIRKHPALVDGVYASSGAVECTGDNYYSDIAISDTLACSRKLALAVDLLDSIFEAPICDRELSSRFLEQLDGTSDGSAINGDRYSAKNAVKEMFGFGDIEDDADFMYAISSVITYKAQNNRPLETNLEFINSDSDSKKSNETESSKSMDLDYLCSLLDGAEDHVSSLVAYARYISQIRSLMKQTEAGEQENSPTLEKSQNKIRQKAEISRSKFGNDKSNTGHRAWLFITCNELGFFPTSAKYHGFGQSTRSSFLSKEYFLDQCISWFDGLWAEEDALNSRFSETNKLFGGKNVEPNSRTVYVEGGKDPTYYNSVVNKYFSNSTYYENEEWVYDHQNVILIRNGHHHSELLEKSNYNSTFLFEAREKVSSIFRKWVNE</sequence>
<keyword evidence="8" id="KW-1185">Reference proteome</keyword>
<dbReference type="Pfam" id="PF05577">
    <property type="entry name" value="Peptidase_S28"/>
    <property type="match status" value="2"/>
</dbReference>
<evidence type="ECO:0000256" key="6">
    <source>
        <dbReference type="SAM" id="MobiDB-lite"/>
    </source>
</evidence>
<dbReference type="Gene3D" id="3.40.50.1820">
    <property type="entry name" value="alpha/beta hydrolase"/>
    <property type="match status" value="2"/>
</dbReference>
<feature type="region of interest" description="Disordered" evidence="6">
    <location>
        <begin position="1"/>
        <end position="43"/>
    </location>
</feature>
<dbReference type="GO" id="GO:0006508">
    <property type="term" value="P:proteolysis"/>
    <property type="evidence" value="ECO:0007669"/>
    <property type="project" value="UniProtKB-KW"/>
</dbReference>
<keyword evidence="2 7" id="KW-0645">Protease</keyword>
<comment type="similarity">
    <text evidence="1">Belongs to the peptidase S28 family.</text>
</comment>
<dbReference type="GO" id="GO:0008239">
    <property type="term" value="F:dipeptidyl-peptidase activity"/>
    <property type="evidence" value="ECO:0007669"/>
    <property type="project" value="TreeGrafter"/>
</dbReference>
<evidence type="ECO:0000313" key="8">
    <source>
        <dbReference type="Proteomes" id="UP000187429"/>
    </source>
</evidence>
<dbReference type="EMBL" id="LSSM01005028">
    <property type="protein sequence ID" value="OMJ13569.1"/>
    <property type="molecule type" value="Genomic_DNA"/>
</dbReference>
<dbReference type="Proteomes" id="UP000187429">
    <property type="component" value="Unassembled WGS sequence"/>
</dbReference>
<comment type="caution">
    <text evidence="7">The sequence shown here is derived from an EMBL/GenBank/DDBJ whole genome shotgun (WGS) entry which is preliminary data.</text>
</comment>
<keyword evidence="4" id="KW-0378">Hydrolase</keyword>
<feature type="region of interest" description="Disordered" evidence="6">
    <location>
        <begin position="252"/>
        <end position="283"/>
    </location>
</feature>
<feature type="compositionally biased region" description="Basic and acidic residues" evidence="6">
    <location>
        <begin position="272"/>
        <end position="283"/>
    </location>
</feature>
<evidence type="ECO:0000256" key="4">
    <source>
        <dbReference type="ARBA" id="ARBA00022801"/>
    </source>
</evidence>
<dbReference type="PANTHER" id="PTHR11010">
    <property type="entry name" value="PROTEASE S28 PRO-X CARBOXYPEPTIDASE-RELATED"/>
    <property type="match status" value="1"/>
</dbReference>
<protein>
    <submittedName>
        <fullName evidence="7">Putative serine protease</fullName>
    </submittedName>
</protein>
<gene>
    <name evidence="7" type="ORF">AYI69_g8953</name>
</gene>
<dbReference type="InterPro" id="IPR029058">
    <property type="entry name" value="AB_hydrolase_fold"/>
</dbReference>
<dbReference type="GO" id="GO:0070008">
    <property type="term" value="F:serine-type exopeptidase activity"/>
    <property type="evidence" value="ECO:0007669"/>
    <property type="project" value="InterPro"/>
</dbReference>
<evidence type="ECO:0000313" key="7">
    <source>
        <dbReference type="EMBL" id="OMJ13569.1"/>
    </source>
</evidence>
<accession>A0A1R1XG14</accession>
<reference evidence="8" key="1">
    <citation type="submission" date="2017-01" db="EMBL/GenBank/DDBJ databases">
        <authorList>
            <person name="Wang Y."/>
            <person name="White M."/>
            <person name="Kvist S."/>
            <person name="Moncalvo J.-M."/>
        </authorList>
    </citation>
    <scope>NUCLEOTIDE SEQUENCE [LARGE SCALE GENOMIC DNA]</scope>
    <source>
        <strain evidence="8">ID-206-W2</strain>
    </source>
</reference>
<evidence type="ECO:0000256" key="2">
    <source>
        <dbReference type="ARBA" id="ARBA00022670"/>
    </source>
</evidence>
<dbReference type="InterPro" id="IPR008758">
    <property type="entry name" value="Peptidase_S28"/>
</dbReference>
<evidence type="ECO:0000256" key="1">
    <source>
        <dbReference type="ARBA" id="ARBA00011079"/>
    </source>
</evidence>
<keyword evidence="5" id="KW-0325">Glycoprotein</keyword>
<dbReference type="AlphaFoldDB" id="A0A1R1XG14"/>
<name>A0A1R1XG14_9FUNG</name>